<dbReference type="EMBL" id="KN430697">
    <property type="protein sequence ID" value="KHG24954.1"/>
    <property type="molecule type" value="Genomic_DNA"/>
</dbReference>
<sequence length="40" mass="4875">MDLKLGLETRIIPPFLKKICPRIFSYTKRKRIRINNNKMK</sequence>
<accession>A0A0B0PKK1</accession>
<evidence type="ECO:0000313" key="1">
    <source>
        <dbReference type="EMBL" id="KHG24954.1"/>
    </source>
</evidence>
<dbReference type="AlphaFoldDB" id="A0A0B0PKK1"/>
<protein>
    <submittedName>
        <fullName evidence="1">Uncharacterized protein</fullName>
    </submittedName>
</protein>
<gene>
    <name evidence="1" type="ORF">F383_31486</name>
</gene>
<name>A0A0B0PKK1_GOSAR</name>
<evidence type="ECO:0000313" key="2">
    <source>
        <dbReference type="Proteomes" id="UP000032142"/>
    </source>
</evidence>
<proteinExistence type="predicted"/>
<organism evidence="1 2">
    <name type="scientific">Gossypium arboreum</name>
    <name type="common">Tree cotton</name>
    <name type="synonym">Gossypium nanking</name>
    <dbReference type="NCBI Taxonomy" id="29729"/>
    <lineage>
        <taxon>Eukaryota</taxon>
        <taxon>Viridiplantae</taxon>
        <taxon>Streptophyta</taxon>
        <taxon>Embryophyta</taxon>
        <taxon>Tracheophyta</taxon>
        <taxon>Spermatophyta</taxon>
        <taxon>Magnoliopsida</taxon>
        <taxon>eudicotyledons</taxon>
        <taxon>Gunneridae</taxon>
        <taxon>Pentapetalae</taxon>
        <taxon>rosids</taxon>
        <taxon>malvids</taxon>
        <taxon>Malvales</taxon>
        <taxon>Malvaceae</taxon>
        <taxon>Malvoideae</taxon>
        <taxon>Gossypium</taxon>
    </lineage>
</organism>
<keyword evidence="2" id="KW-1185">Reference proteome</keyword>
<dbReference type="Proteomes" id="UP000032142">
    <property type="component" value="Unassembled WGS sequence"/>
</dbReference>
<reference evidence="2" key="1">
    <citation type="submission" date="2014-09" db="EMBL/GenBank/DDBJ databases">
        <authorList>
            <person name="Mudge J."/>
            <person name="Ramaraj T."/>
            <person name="Lindquist I.E."/>
            <person name="Bharti A.K."/>
            <person name="Sundararajan A."/>
            <person name="Cameron C.T."/>
            <person name="Woodward J.E."/>
            <person name="May G.D."/>
            <person name="Brubaker C."/>
            <person name="Broadhvest J."/>
            <person name="Wilkins T.A."/>
        </authorList>
    </citation>
    <scope>NUCLEOTIDE SEQUENCE</scope>
    <source>
        <strain evidence="2">cv. AKA8401</strain>
    </source>
</reference>